<dbReference type="RefSeq" id="WP_252767658.1">
    <property type="nucleotide sequence ID" value="NZ_JAMXMC010000001.1"/>
</dbReference>
<name>A0ABT1BHX0_9BURK</name>
<feature type="domain" description="ABC transporter" evidence="5">
    <location>
        <begin position="11"/>
        <end position="247"/>
    </location>
</feature>
<keyword evidence="1" id="KW-0813">Transport</keyword>
<sequence length="261" mass="27547">MRSAASGPALIEVDHLSVTQPAAGGRPATEVLQDICCQVEPGGVLTLVGPSGSGKSTLLRCFNRLAEPGRGAIRLGGEDICQLDPRQLRRRAAMVMQTPVLFEGTVRDNLCLRPPGHALDLGESRLAAVLQEVGLDATLLDRDAAQLSGGEKQRVTIARALLGDPQVLLLDEPTSALDPPNTARVVEVLTRLCRARGMTVVAVSHQPEFVRALGGWVLYLVKGRVKAYAPVSVLDASDAQADSGLRAFLAGVVEPTEGRPA</sequence>
<dbReference type="InterPro" id="IPR017871">
    <property type="entry name" value="ABC_transporter-like_CS"/>
</dbReference>
<proteinExistence type="predicted"/>
<dbReference type="InterPro" id="IPR003439">
    <property type="entry name" value="ABC_transporter-like_ATP-bd"/>
</dbReference>
<comment type="caution">
    <text evidence="6">The sequence shown here is derived from an EMBL/GenBank/DDBJ whole genome shotgun (WGS) entry which is preliminary data.</text>
</comment>
<keyword evidence="2" id="KW-0472">Membrane</keyword>
<evidence type="ECO:0000256" key="4">
    <source>
        <dbReference type="ARBA" id="ARBA00022840"/>
    </source>
</evidence>
<dbReference type="SUPFAM" id="SSF52540">
    <property type="entry name" value="P-loop containing nucleoside triphosphate hydrolases"/>
    <property type="match status" value="1"/>
</dbReference>
<reference evidence="6 7" key="1">
    <citation type="submission" date="2022-06" db="EMBL/GenBank/DDBJ databases">
        <title>Ideonella sp. NS12-5 Genome sequencing and assembly.</title>
        <authorList>
            <person name="Jung Y."/>
        </authorList>
    </citation>
    <scope>NUCLEOTIDE SEQUENCE [LARGE SCALE GENOMIC DNA]</scope>
    <source>
        <strain evidence="6 7">NS12-5</strain>
    </source>
</reference>
<dbReference type="SMART" id="SM00382">
    <property type="entry name" value="AAA"/>
    <property type="match status" value="1"/>
</dbReference>
<keyword evidence="7" id="KW-1185">Reference proteome</keyword>
<accession>A0ABT1BHX0</accession>
<evidence type="ECO:0000313" key="6">
    <source>
        <dbReference type="EMBL" id="MCO5975206.1"/>
    </source>
</evidence>
<dbReference type="InterPro" id="IPR003593">
    <property type="entry name" value="AAA+_ATPase"/>
</dbReference>
<dbReference type="PANTHER" id="PTHR43423">
    <property type="entry name" value="ABC TRANSPORTER I FAMILY MEMBER 17"/>
    <property type="match status" value="1"/>
</dbReference>
<dbReference type="Pfam" id="PF00005">
    <property type="entry name" value="ABC_tran"/>
    <property type="match status" value="1"/>
</dbReference>
<dbReference type="GO" id="GO:0005524">
    <property type="term" value="F:ATP binding"/>
    <property type="evidence" value="ECO:0007669"/>
    <property type="project" value="UniProtKB-KW"/>
</dbReference>
<dbReference type="Gene3D" id="3.40.50.300">
    <property type="entry name" value="P-loop containing nucleotide triphosphate hydrolases"/>
    <property type="match status" value="1"/>
</dbReference>
<organism evidence="6 7">
    <name type="scientific">Ideonella oryzae</name>
    <dbReference type="NCBI Taxonomy" id="2937441"/>
    <lineage>
        <taxon>Bacteria</taxon>
        <taxon>Pseudomonadati</taxon>
        <taxon>Pseudomonadota</taxon>
        <taxon>Betaproteobacteria</taxon>
        <taxon>Burkholderiales</taxon>
        <taxon>Sphaerotilaceae</taxon>
        <taxon>Ideonella</taxon>
    </lineage>
</organism>
<keyword evidence="2" id="KW-1003">Cell membrane</keyword>
<evidence type="ECO:0000256" key="3">
    <source>
        <dbReference type="ARBA" id="ARBA00022741"/>
    </source>
</evidence>
<dbReference type="Proteomes" id="UP001204851">
    <property type="component" value="Unassembled WGS sequence"/>
</dbReference>
<dbReference type="PROSITE" id="PS50893">
    <property type="entry name" value="ABC_TRANSPORTER_2"/>
    <property type="match status" value="1"/>
</dbReference>
<evidence type="ECO:0000256" key="1">
    <source>
        <dbReference type="ARBA" id="ARBA00022448"/>
    </source>
</evidence>
<evidence type="ECO:0000259" key="5">
    <source>
        <dbReference type="PROSITE" id="PS50893"/>
    </source>
</evidence>
<keyword evidence="4 6" id="KW-0067">ATP-binding</keyword>
<dbReference type="PROSITE" id="PS00211">
    <property type="entry name" value="ABC_TRANSPORTER_1"/>
    <property type="match status" value="1"/>
</dbReference>
<gene>
    <name evidence="6" type="ORF">M0L44_00525</name>
</gene>
<dbReference type="EMBL" id="JAMXMC010000001">
    <property type="protein sequence ID" value="MCO5975206.1"/>
    <property type="molecule type" value="Genomic_DNA"/>
</dbReference>
<dbReference type="InterPro" id="IPR027417">
    <property type="entry name" value="P-loop_NTPase"/>
</dbReference>
<evidence type="ECO:0000313" key="7">
    <source>
        <dbReference type="Proteomes" id="UP001204851"/>
    </source>
</evidence>
<protein>
    <submittedName>
        <fullName evidence="6">ATP-binding cassette domain-containing protein</fullName>
    </submittedName>
</protein>
<dbReference type="PANTHER" id="PTHR43423:SF1">
    <property type="entry name" value="ABC TRANSPORTER I FAMILY MEMBER 17"/>
    <property type="match status" value="1"/>
</dbReference>
<keyword evidence="3" id="KW-0547">Nucleotide-binding</keyword>
<evidence type="ECO:0000256" key="2">
    <source>
        <dbReference type="ARBA" id="ARBA00022475"/>
    </source>
</evidence>